<dbReference type="SUPFAM" id="SSF48498">
    <property type="entry name" value="Tetracyclin repressor-like, C-terminal domain"/>
    <property type="match status" value="1"/>
</dbReference>
<dbReference type="Pfam" id="PF00440">
    <property type="entry name" value="TetR_N"/>
    <property type="match status" value="1"/>
</dbReference>
<evidence type="ECO:0000313" key="8">
    <source>
        <dbReference type="Proteomes" id="UP000198327"/>
    </source>
</evidence>
<evidence type="ECO:0000256" key="5">
    <source>
        <dbReference type="SAM" id="MobiDB-lite"/>
    </source>
</evidence>
<dbReference type="SUPFAM" id="SSF46689">
    <property type="entry name" value="Homeodomain-like"/>
    <property type="match status" value="1"/>
</dbReference>
<evidence type="ECO:0000256" key="4">
    <source>
        <dbReference type="PROSITE-ProRule" id="PRU00335"/>
    </source>
</evidence>
<dbReference type="PROSITE" id="PS50977">
    <property type="entry name" value="HTH_TETR_2"/>
    <property type="match status" value="1"/>
</dbReference>
<proteinExistence type="predicted"/>
<sequence length="196" mass="21400">MDATGNVPDMPSVDSNRSKRTDAVRNRERLLSAARQAFAAKGPDVALEEVARIAEVSRTTLYRNFTTREELAAMVFEDNVARIEQLASDLAGRPDGIIKLFEDVLDMIIDERSFVHVLSGADIEWFTALSRRTAAAFESLLAAGRSAGLVVDGVGAEDLMIALHMARPLAERVEGDAAESVRIGRAILHRALFVHV</sequence>
<dbReference type="InterPro" id="IPR050109">
    <property type="entry name" value="HTH-type_TetR-like_transc_reg"/>
</dbReference>
<dbReference type="OrthoDB" id="9795011at2"/>
<dbReference type="PRINTS" id="PR00455">
    <property type="entry name" value="HTHTETR"/>
</dbReference>
<evidence type="ECO:0000256" key="2">
    <source>
        <dbReference type="ARBA" id="ARBA00023125"/>
    </source>
</evidence>
<keyword evidence="3" id="KW-0804">Transcription</keyword>
<keyword evidence="2 4" id="KW-0238">DNA-binding</keyword>
<evidence type="ECO:0000313" key="7">
    <source>
        <dbReference type="EMBL" id="SNT36477.1"/>
    </source>
</evidence>
<feature type="domain" description="HTH tetR-type" evidence="6">
    <location>
        <begin position="24"/>
        <end position="83"/>
    </location>
</feature>
<dbReference type="EMBL" id="FZOW01000015">
    <property type="protein sequence ID" value="SNT36477.1"/>
    <property type="molecule type" value="Genomic_DNA"/>
</dbReference>
<evidence type="ECO:0000256" key="3">
    <source>
        <dbReference type="ARBA" id="ARBA00023163"/>
    </source>
</evidence>
<dbReference type="GO" id="GO:0003700">
    <property type="term" value="F:DNA-binding transcription factor activity"/>
    <property type="evidence" value="ECO:0007669"/>
    <property type="project" value="TreeGrafter"/>
</dbReference>
<dbReference type="InterPro" id="IPR001647">
    <property type="entry name" value="HTH_TetR"/>
</dbReference>
<feature type="DNA-binding region" description="H-T-H motif" evidence="4">
    <location>
        <begin position="46"/>
        <end position="65"/>
    </location>
</feature>
<dbReference type="Gene3D" id="1.10.357.10">
    <property type="entry name" value="Tetracycline Repressor, domain 2"/>
    <property type="match status" value="1"/>
</dbReference>
<protein>
    <submittedName>
        <fullName evidence="7">Regulatory protein, tetR family</fullName>
    </submittedName>
</protein>
<organism evidence="7 8">
    <name type="scientific">Rhodococcoides kyotonense</name>
    <dbReference type="NCBI Taxonomy" id="398843"/>
    <lineage>
        <taxon>Bacteria</taxon>
        <taxon>Bacillati</taxon>
        <taxon>Actinomycetota</taxon>
        <taxon>Actinomycetes</taxon>
        <taxon>Mycobacteriales</taxon>
        <taxon>Nocardiaceae</taxon>
        <taxon>Rhodococcoides</taxon>
    </lineage>
</organism>
<keyword evidence="8" id="KW-1185">Reference proteome</keyword>
<keyword evidence="1" id="KW-0805">Transcription regulation</keyword>
<name>A0A239M0W6_9NOCA</name>
<dbReference type="InterPro" id="IPR009057">
    <property type="entry name" value="Homeodomain-like_sf"/>
</dbReference>
<dbReference type="Proteomes" id="UP000198327">
    <property type="component" value="Unassembled WGS sequence"/>
</dbReference>
<evidence type="ECO:0000256" key="1">
    <source>
        <dbReference type="ARBA" id="ARBA00023015"/>
    </source>
</evidence>
<reference evidence="8" key="1">
    <citation type="submission" date="2017-06" db="EMBL/GenBank/DDBJ databases">
        <authorList>
            <person name="Varghese N."/>
            <person name="Submissions S."/>
        </authorList>
    </citation>
    <scope>NUCLEOTIDE SEQUENCE [LARGE SCALE GENOMIC DNA]</scope>
    <source>
        <strain evidence="8">JCM 23211</strain>
    </source>
</reference>
<gene>
    <name evidence="7" type="ORF">SAMN05421642_11592</name>
</gene>
<dbReference type="PANTHER" id="PTHR30055">
    <property type="entry name" value="HTH-TYPE TRANSCRIPTIONAL REGULATOR RUTR"/>
    <property type="match status" value="1"/>
</dbReference>
<accession>A0A239M0W6</accession>
<evidence type="ECO:0000259" key="6">
    <source>
        <dbReference type="PROSITE" id="PS50977"/>
    </source>
</evidence>
<dbReference type="PANTHER" id="PTHR30055:SF234">
    <property type="entry name" value="HTH-TYPE TRANSCRIPTIONAL REGULATOR BETI"/>
    <property type="match status" value="1"/>
</dbReference>
<dbReference type="AlphaFoldDB" id="A0A239M0W6"/>
<feature type="region of interest" description="Disordered" evidence="5">
    <location>
        <begin position="1"/>
        <end position="24"/>
    </location>
</feature>
<dbReference type="GO" id="GO:0000976">
    <property type="term" value="F:transcription cis-regulatory region binding"/>
    <property type="evidence" value="ECO:0007669"/>
    <property type="project" value="TreeGrafter"/>
</dbReference>
<dbReference type="InterPro" id="IPR036271">
    <property type="entry name" value="Tet_transcr_reg_TetR-rel_C_sf"/>
</dbReference>